<evidence type="ECO:0000256" key="3">
    <source>
        <dbReference type="ARBA" id="ARBA00022723"/>
    </source>
</evidence>
<evidence type="ECO:0000259" key="8">
    <source>
        <dbReference type="PROSITE" id="PS51007"/>
    </source>
</evidence>
<dbReference type="EMBL" id="CABPSD010000013">
    <property type="protein sequence ID" value="VVE36485.1"/>
    <property type="molecule type" value="Genomic_DNA"/>
</dbReference>
<keyword evidence="7" id="KW-0732">Signal</keyword>
<dbReference type="Proteomes" id="UP000368474">
    <property type="component" value="Unassembled WGS sequence"/>
</dbReference>
<dbReference type="RefSeq" id="WP_025249489.1">
    <property type="nucleotide sequence ID" value="NZ_CABPSD010000013.1"/>
</dbReference>
<feature type="domain" description="Cytochrome c" evidence="8">
    <location>
        <begin position="21"/>
        <end position="106"/>
    </location>
</feature>
<organism evidence="9 10">
    <name type="scientific">Pandoraea morbifera</name>
    <dbReference type="NCBI Taxonomy" id="2508300"/>
    <lineage>
        <taxon>Bacteria</taxon>
        <taxon>Pseudomonadati</taxon>
        <taxon>Pseudomonadota</taxon>
        <taxon>Betaproteobacteria</taxon>
        <taxon>Burkholderiales</taxon>
        <taxon>Burkholderiaceae</taxon>
        <taxon>Pandoraea</taxon>
    </lineage>
</organism>
<gene>
    <name evidence="9" type="ORF">PMO31116_03895</name>
</gene>
<keyword evidence="2 6" id="KW-0349">Heme</keyword>
<accession>A0A5E4XJZ7</accession>
<dbReference type="SUPFAM" id="SSF46626">
    <property type="entry name" value="Cytochrome c"/>
    <property type="match status" value="1"/>
</dbReference>
<evidence type="ECO:0000313" key="10">
    <source>
        <dbReference type="Proteomes" id="UP000368474"/>
    </source>
</evidence>
<keyword evidence="1" id="KW-0813">Transport</keyword>
<comment type="PTM">
    <text evidence="6">Binds 1 heme c group covalently per subunit.</text>
</comment>
<name>A0A5E4XJZ7_9BURK</name>
<sequence>MKRFLGILLGLTVAVPAFAQVDAAKATSIASKNMCFSCHAADHKIVGPAYREVAEKYKGDSGAMAKLIKKVKQGGSGVWGPMAMPPNPGISDADLKIVLTWILAGAPQQ</sequence>
<evidence type="ECO:0000256" key="6">
    <source>
        <dbReference type="PIRSR" id="PIRSR602324-1"/>
    </source>
</evidence>
<evidence type="ECO:0000256" key="1">
    <source>
        <dbReference type="ARBA" id="ARBA00022448"/>
    </source>
</evidence>
<feature type="signal peptide" evidence="7">
    <location>
        <begin position="1"/>
        <end position="19"/>
    </location>
</feature>
<dbReference type="InterPro" id="IPR002324">
    <property type="entry name" value="Cyt_c_ID"/>
</dbReference>
<feature type="binding site" description="covalent" evidence="6">
    <location>
        <position position="35"/>
    </location>
    <ligand>
        <name>heme c</name>
        <dbReference type="ChEBI" id="CHEBI:61717"/>
    </ligand>
</feature>
<dbReference type="GO" id="GO:0020037">
    <property type="term" value="F:heme binding"/>
    <property type="evidence" value="ECO:0007669"/>
    <property type="project" value="InterPro"/>
</dbReference>
<dbReference type="InterPro" id="IPR036909">
    <property type="entry name" value="Cyt_c-like_dom_sf"/>
</dbReference>
<keyword evidence="4" id="KW-0249">Electron transport</keyword>
<feature type="binding site" description="covalent" evidence="6">
    <location>
        <position position="39"/>
    </location>
    <ligand>
        <name>heme c</name>
        <dbReference type="ChEBI" id="CHEBI:61717"/>
    </ligand>
</feature>
<dbReference type="GO" id="GO:0005506">
    <property type="term" value="F:iron ion binding"/>
    <property type="evidence" value="ECO:0007669"/>
    <property type="project" value="InterPro"/>
</dbReference>
<dbReference type="Pfam" id="PF00034">
    <property type="entry name" value="Cytochrom_C"/>
    <property type="match status" value="1"/>
</dbReference>
<evidence type="ECO:0000256" key="5">
    <source>
        <dbReference type="ARBA" id="ARBA00023004"/>
    </source>
</evidence>
<evidence type="ECO:0000256" key="7">
    <source>
        <dbReference type="SAM" id="SignalP"/>
    </source>
</evidence>
<dbReference type="PRINTS" id="PR00606">
    <property type="entry name" value="CYTCHROMECID"/>
</dbReference>
<keyword evidence="5 6" id="KW-0408">Iron</keyword>
<keyword evidence="3 6" id="KW-0479">Metal-binding</keyword>
<evidence type="ECO:0000256" key="2">
    <source>
        <dbReference type="ARBA" id="ARBA00022617"/>
    </source>
</evidence>
<feature type="binding site" description="covalent" evidence="6">
    <location>
        <position position="84"/>
    </location>
    <ligand>
        <name>heme c</name>
        <dbReference type="ChEBI" id="CHEBI:61717"/>
    </ligand>
</feature>
<dbReference type="PROSITE" id="PS51007">
    <property type="entry name" value="CYTC"/>
    <property type="match status" value="1"/>
</dbReference>
<dbReference type="Gene3D" id="1.10.760.10">
    <property type="entry name" value="Cytochrome c-like domain"/>
    <property type="match status" value="1"/>
</dbReference>
<feature type="chain" id="PRO_5022914358" evidence="7">
    <location>
        <begin position="20"/>
        <end position="109"/>
    </location>
</feature>
<keyword evidence="10" id="KW-1185">Reference proteome</keyword>
<reference evidence="9 10" key="1">
    <citation type="submission" date="2019-08" db="EMBL/GenBank/DDBJ databases">
        <authorList>
            <person name="Peeters C."/>
        </authorList>
    </citation>
    <scope>NUCLEOTIDE SEQUENCE [LARGE SCALE GENOMIC DNA]</scope>
    <source>
        <strain evidence="9 10">LMG 31116</strain>
    </source>
</reference>
<proteinExistence type="predicted"/>
<evidence type="ECO:0000256" key="4">
    <source>
        <dbReference type="ARBA" id="ARBA00022982"/>
    </source>
</evidence>
<protein>
    <submittedName>
        <fullName evidence="9">Cytochrome c-551</fullName>
    </submittedName>
</protein>
<dbReference type="InterPro" id="IPR009056">
    <property type="entry name" value="Cyt_c-like_dom"/>
</dbReference>
<dbReference type="GO" id="GO:0009055">
    <property type="term" value="F:electron transfer activity"/>
    <property type="evidence" value="ECO:0007669"/>
    <property type="project" value="InterPro"/>
</dbReference>
<dbReference type="AlphaFoldDB" id="A0A5E4XJZ7"/>
<evidence type="ECO:0000313" key="9">
    <source>
        <dbReference type="EMBL" id="VVE36485.1"/>
    </source>
</evidence>